<gene>
    <name evidence="3" type="ORF">RSPPHO_01301</name>
</gene>
<dbReference type="AlphaFoldDB" id="H6SIW2"/>
<proteinExistence type="predicted"/>
<dbReference type="InterPro" id="IPR031304">
    <property type="entry name" value="SLT_2"/>
</dbReference>
<evidence type="ECO:0000313" key="4">
    <source>
        <dbReference type="Proteomes" id="UP000033220"/>
    </source>
</evidence>
<dbReference type="HOGENOM" id="CLU_035402_0_2_5"/>
<feature type="domain" description="Transglycosylase SLT" evidence="2">
    <location>
        <begin position="1"/>
        <end position="226"/>
    </location>
</feature>
<dbReference type="RefSeq" id="WP_014414566.1">
    <property type="nucleotide sequence ID" value="NC_017059.1"/>
</dbReference>
<dbReference type="eggNOG" id="COG3409">
    <property type="taxonomic scope" value="Bacteria"/>
</dbReference>
<dbReference type="CDD" id="cd13399">
    <property type="entry name" value="Slt35-like"/>
    <property type="match status" value="1"/>
</dbReference>
<organism evidence="3 4">
    <name type="scientific">Pararhodospirillum photometricum DSM 122</name>
    <dbReference type="NCBI Taxonomy" id="1150469"/>
    <lineage>
        <taxon>Bacteria</taxon>
        <taxon>Pseudomonadati</taxon>
        <taxon>Pseudomonadota</taxon>
        <taxon>Alphaproteobacteria</taxon>
        <taxon>Rhodospirillales</taxon>
        <taxon>Rhodospirillaceae</taxon>
        <taxon>Pararhodospirillum</taxon>
    </lineage>
</organism>
<dbReference type="PANTHER" id="PTHR30163:SF8">
    <property type="entry name" value="LYTIC MUREIN TRANSGLYCOSYLASE"/>
    <property type="match status" value="1"/>
</dbReference>
<dbReference type="InterPro" id="IPR002477">
    <property type="entry name" value="Peptidoglycan-bd-like"/>
</dbReference>
<dbReference type="Gene3D" id="1.10.530.10">
    <property type="match status" value="1"/>
</dbReference>
<dbReference type="STRING" id="1150469.RSPPHO_01301"/>
<dbReference type="FunFam" id="1.10.8.350:FF:000001">
    <property type="entry name" value="Lytic murein transglycosylase B"/>
    <property type="match status" value="1"/>
</dbReference>
<dbReference type="Gene3D" id="1.10.8.350">
    <property type="entry name" value="Bacterial muramidase"/>
    <property type="match status" value="1"/>
</dbReference>
<dbReference type="SUPFAM" id="SSF53955">
    <property type="entry name" value="Lysozyme-like"/>
    <property type="match status" value="1"/>
</dbReference>
<sequence>MLQVHAALLGRLEQATGVPGPVLVALWGLETSFGAIIGSTPVIDTLATLAYEGRRGTFFKAQLLDALRILEAGDVPRERLIGSWAGAMGQTQFMPSTFVAHAVDGDGDGRRDPWQSSADALASGAAYLHALGWNPREPWGREVRLPPGLDLALTGLDQPQPVARWQALGVLTAAGAPLPEGATLSGAILLPSGVRGPAFIVYDNFNVILRWNKSIFYGLAAGYLADRLAGAGPLVQPPPLDDRSLRTSEVREIQTRLGQLGHDVGEPDGLIGARTRAALRAFQAGLGRPADGYADTSVLDALRALTP</sequence>
<dbReference type="Proteomes" id="UP000033220">
    <property type="component" value="Chromosome DSM 122"/>
</dbReference>
<dbReference type="PATRIC" id="fig|1150469.3.peg.1468"/>
<name>H6SIW2_PARPM</name>
<feature type="domain" description="Peptidoglycan binding-like" evidence="1">
    <location>
        <begin position="247"/>
        <end position="302"/>
    </location>
</feature>
<dbReference type="InterPro" id="IPR036365">
    <property type="entry name" value="PGBD-like_sf"/>
</dbReference>
<dbReference type="InterPro" id="IPR011970">
    <property type="entry name" value="MltB_2"/>
</dbReference>
<dbReference type="PANTHER" id="PTHR30163">
    <property type="entry name" value="MEMBRANE-BOUND LYTIC MUREIN TRANSGLYCOSYLASE B"/>
    <property type="match status" value="1"/>
</dbReference>
<dbReference type="GO" id="GO:0009253">
    <property type="term" value="P:peptidoglycan catabolic process"/>
    <property type="evidence" value="ECO:0007669"/>
    <property type="project" value="TreeGrafter"/>
</dbReference>
<dbReference type="EMBL" id="HE663493">
    <property type="protein sequence ID" value="CCG07927.1"/>
    <property type="molecule type" value="Genomic_DNA"/>
</dbReference>
<dbReference type="InterPro" id="IPR043426">
    <property type="entry name" value="MltB-like"/>
</dbReference>
<dbReference type="NCBIfam" id="TIGR02283">
    <property type="entry name" value="MltB_2"/>
    <property type="match status" value="1"/>
</dbReference>
<accession>H6SIW2</accession>
<evidence type="ECO:0000313" key="3">
    <source>
        <dbReference type="EMBL" id="CCG07927.1"/>
    </source>
</evidence>
<keyword evidence="4" id="KW-1185">Reference proteome</keyword>
<evidence type="ECO:0000259" key="2">
    <source>
        <dbReference type="Pfam" id="PF13406"/>
    </source>
</evidence>
<dbReference type="Gene3D" id="1.10.101.10">
    <property type="entry name" value="PGBD-like superfamily/PGBD"/>
    <property type="match status" value="1"/>
</dbReference>
<protein>
    <submittedName>
        <fullName evidence="3">Lytic murein transglycosylase</fullName>
    </submittedName>
</protein>
<dbReference type="KEGG" id="rpm:RSPPHO_01301"/>
<reference evidence="3 4" key="1">
    <citation type="submission" date="2012-02" db="EMBL/GenBank/DDBJ databases">
        <title>Shotgun genome sequence of Phaeospirillum photometricum DSM 122.</title>
        <authorList>
            <person name="Duquesne K."/>
            <person name="Sturgis J."/>
        </authorList>
    </citation>
    <scope>NUCLEOTIDE SEQUENCE [LARGE SCALE GENOMIC DNA]</scope>
    <source>
        <strain evidence="4">DSM122</strain>
    </source>
</reference>
<dbReference type="Pfam" id="PF01471">
    <property type="entry name" value="PG_binding_1"/>
    <property type="match status" value="1"/>
</dbReference>
<dbReference type="Pfam" id="PF13406">
    <property type="entry name" value="SLT_2"/>
    <property type="match status" value="1"/>
</dbReference>
<dbReference type="eggNOG" id="COG2951">
    <property type="taxonomic scope" value="Bacteria"/>
</dbReference>
<dbReference type="SUPFAM" id="SSF47090">
    <property type="entry name" value="PGBD-like"/>
    <property type="match status" value="1"/>
</dbReference>
<evidence type="ECO:0000259" key="1">
    <source>
        <dbReference type="Pfam" id="PF01471"/>
    </source>
</evidence>
<dbReference type="GO" id="GO:0008933">
    <property type="term" value="F:peptidoglycan lytic transglycosylase activity"/>
    <property type="evidence" value="ECO:0007669"/>
    <property type="project" value="TreeGrafter"/>
</dbReference>
<dbReference type="InterPro" id="IPR036366">
    <property type="entry name" value="PGBDSf"/>
</dbReference>
<dbReference type="InterPro" id="IPR023346">
    <property type="entry name" value="Lysozyme-like_dom_sf"/>
</dbReference>